<feature type="region of interest" description="Disordered" evidence="8">
    <location>
        <begin position="35"/>
        <end position="132"/>
    </location>
</feature>
<dbReference type="InterPro" id="IPR017970">
    <property type="entry name" value="Homeobox_CS"/>
</dbReference>
<keyword evidence="11" id="KW-1185">Reference proteome</keyword>
<feature type="compositionally biased region" description="Low complexity" evidence="8">
    <location>
        <begin position="407"/>
        <end position="424"/>
    </location>
</feature>
<protein>
    <recommendedName>
        <fullName evidence="9">Homeobox domain-containing protein</fullName>
    </recommendedName>
</protein>
<evidence type="ECO:0000256" key="2">
    <source>
        <dbReference type="ARBA" id="ARBA00022473"/>
    </source>
</evidence>
<dbReference type="FunFam" id="1.10.10.60:FF:000113">
    <property type="entry name" value="homeobox protein Hox-B1"/>
    <property type="match status" value="1"/>
</dbReference>
<dbReference type="PANTHER" id="PTHR45946">
    <property type="entry name" value="HOMEOBOX PROTEIN ROUGH-RELATED"/>
    <property type="match status" value="1"/>
</dbReference>
<dbReference type="PANTHER" id="PTHR45946:SF4">
    <property type="entry name" value="HOMEOBOX PROTEIN ROUGH-RELATED"/>
    <property type="match status" value="1"/>
</dbReference>
<dbReference type="InterPro" id="IPR009057">
    <property type="entry name" value="Homeodomain-like_sf"/>
</dbReference>
<evidence type="ECO:0000256" key="4">
    <source>
        <dbReference type="ARBA" id="ARBA00023155"/>
    </source>
</evidence>
<dbReference type="CDD" id="cd00086">
    <property type="entry name" value="homeodomain"/>
    <property type="match status" value="1"/>
</dbReference>
<feature type="compositionally biased region" description="Polar residues" evidence="8">
    <location>
        <begin position="45"/>
        <end position="70"/>
    </location>
</feature>
<feature type="compositionally biased region" description="Low complexity" evidence="8">
    <location>
        <begin position="579"/>
        <end position="609"/>
    </location>
</feature>
<feature type="compositionally biased region" description="Low complexity" evidence="8">
    <location>
        <begin position="278"/>
        <end position="287"/>
    </location>
</feature>
<dbReference type="AlphaFoldDB" id="A0A8W7K7F5"/>
<reference evidence="10 11" key="1">
    <citation type="journal article" date="2017" name="G3 (Bethesda)">
        <title>The Physical Genome Mapping of Anopheles albimanus Corrected Scaffold Misassemblies and Identified Interarm Rearrangements in Genus Anopheles.</title>
        <authorList>
            <person name="Artemov G.N."/>
            <person name="Peery A.N."/>
            <person name="Jiang X."/>
            <person name="Tu Z."/>
            <person name="Stegniy V.N."/>
            <person name="Sharakhova M.V."/>
            <person name="Sharakhov I.V."/>
        </authorList>
    </citation>
    <scope>NUCLEOTIDE SEQUENCE [LARGE SCALE GENOMIC DNA]</scope>
    <source>
        <strain evidence="10 11">ALBI9_A</strain>
    </source>
</reference>
<keyword evidence="3 6" id="KW-0238">DNA-binding</keyword>
<feature type="compositionally biased region" description="Low complexity" evidence="8">
    <location>
        <begin position="75"/>
        <end position="121"/>
    </location>
</feature>
<dbReference type="Gene3D" id="1.10.10.60">
    <property type="entry name" value="Homeodomain-like"/>
    <property type="match status" value="1"/>
</dbReference>
<dbReference type="SMART" id="SM00389">
    <property type="entry name" value="HOX"/>
    <property type="match status" value="1"/>
</dbReference>
<dbReference type="PROSITE" id="PS00027">
    <property type="entry name" value="HOMEOBOX_1"/>
    <property type="match status" value="1"/>
</dbReference>
<dbReference type="InterPro" id="IPR046327">
    <property type="entry name" value="HXA1/B1/D1"/>
</dbReference>
<evidence type="ECO:0000256" key="6">
    <source>
        <dbReference type="PROSITE-ProRule" id="PRU00108"/>
    </source>
</evidence>
<evidence type="ECO:0000259" key="9">
    <source>
        <dbReference type="PROSITE" id="PS50071"/>
    </source>
</evidence>
<keyword evidence="2" id="KW-0217">Developmental protein</keyword>
<dbReference type="PRINTS" id="PR00024">
    <property type="entry name" value="HOMEOBOX"/>
</dbReference>
<dbReference type="Pfam" id="PF00046">
    <property type="entry name" value="Homeodomain"/>
    <property type="match status" value="1"/>
</dbReference>
<accession>A0A8W7K7F5</accession>
<feature type="region of interest" description="Disordered" evidence="8">
    <location>
        <begin position="383"/>
        <end position="424"/>
    </location>
</feature>
<comment type="subcellular location">
    <subcellularLocation>
        <location evidence="1 6 7">Nucleus</location>
    </subcellularLocation>
</comment>
<evidence type="ECO:0000256" key="8">
    <source>
        <dbReference type="SAM" id="MobiDB-lite"/>
    </source>
</evidence>
<dbReference type="InterPro" id="IPR020479">
    <property type="entry name" value="HD_metazoa"/>
</dbReference>
<keyword evidence="4 6" id="KW-0371">Homeobox</keyword>
<name>A0A8W7K7F5_ANOAL</name>
<dbReference type="GO" id="GO:0005634">
    <property type="term" value="C:nucleus"/>
    <property type="evidence" value="ECO:0007669"/>
    <property type="project" value="UniProtKB-SubCell"/>
</dbReference>
<dbReference type="SUPFAM" id="SSF46689">
    <property type="entry name" value="Homeodomain-like"/>
    <property type="match status" value="1"/>
</dbReference>
<feature type="compositionally biased region" description="Basic residues" evidence="8">
    <location>
        <begin position="35"/>
        <end position="44"/>
    </location>
</feature>
<evidence type="ECO:0000313" key="11">
    <source>
        <dbReference type="Proteomes" id="UP000069272"/>
    </source>
</evidence>
<feature type="compositionally biased region" description="Polar residues" evidence="8">
    <location>
        <begin position="558"/>
        <end position="578"/>
    </location>
</feature>
<proteinExistence type="predicted"/>
<feature type="compositionally biased region" description="Basic residues" evidence="8">
    <location>
        <begin position="259"/>
        <end position="277"/>
    </location>
</feature>
<evidence type="ECO:0000256" key="1">
    <source>
        <dbReference type="ARBA" id="ARBA00004123"/>
    </source>
</evidence>
<evidence type="ECO:0000256" key="7">
    <source>
        <dbReference type="RuleBase" id="RU000682"/>
    </source>
</evidence>
<evidence type="ECO:0000256" key="3">
    <source>
        <dbReference type="ARBA" id="ARBA00023125"/>
    </source>
</evidence>
<dbReference type="GO" id="GO:0000978">
    <property type="term" value="F:RNA polymerase II cis-regulatory region sequence-specific DNA binding"/>
    <property type="evidence" value="ECO:0007669"/>
    <property type="project" value="TreeGrafter"/>
</dbReference>
<feature type="region of interest" description="Disordered" evidence="8">
    <location>
        <begin position="548"/>
        <end position="609"/>
    </location>
</feature>
<feature type="domain" description="Homeobox" evidence="9">
    <location>
        <begin position="488"/>
        <end position="548"/>
    </location>
</feature>
<evidence type="ECO:0000256" key="5">
    <source>
        <dbReference type="ARBA" id="ARBA00023242"/>
    </source>
</evidence>
<dbReference type="GO" id="GO:0000981">
    <property type="term" value="F:DNA-binding transcription factor activity, RNA polymerase II-specific"/>
    <property type="evidence" value="ECO:0007669"/>
    <property type="project" value="InterPro"/>
</dbReference>
<feature type="region of interest" description="Disordered" evidence="8">
    <location>
        <begin position="240"/>
        <end position="303"/>
    </location>
</feature>
<feature type="compositionally biased region" description="Polar residues" evidence="8">
    <location>
        <begin position="122"/>
        <end position="132"/>
    </location>
</feature>
<dbReference type="PROSITE" id="PS50071">
    <property type="entry name" value="HOMEOBOX_2"/>
    <property type="match status" value="1"/>
</dbReference>
<evidence type="ECO:0000313" key="10">
    <source>
        <dbReference type="EnsemblMetazoa" id="AALB016192-PA"/>
    </source>
</evidence>
<dbReference type="InterPro" id="IPR001356">
    <property type="entry name" value="HD"/>
</dbReference>
<reference evidence="10" key="2">
    <citation type="submission" date="2022-08" db="UniProtKB">
        <authorList>
            <consortium name="EnsemblMetazoa"/>
        </authorList>
    </citation>
    <scope>IDENTIFICATION</scope>
    <source>
        <strain evidence="10">STECLA/ALBI9_A</strain>
    </source>
</reference>
<feature type="DNA-binding region" description="Homeobox" evidence="6">
    <location>
        <begin position="490"/>
        <end position="549"/>
    </location>
</feature>
<organism evidence="10 11">
    <name type="scientific">Anopheles albimanus</name>
    <name type="common">New world malaria mosquito</name>
    <dbReference type="NCBI Taxonomy" id="7167"/>
    <lineage>
        <taxon>Eukaryota</taxon>
        <taxon>Metazoa</taxon>
        <taxon>Ecdysozoa</taxon>
        <taxon>Arthropoda</taxon>
        <taxon>Hexapoda</taxon>
        <taxon>Insecta</taxon>
        <taxon>Pterygota</taxon>
        <taxon>Neoptera</taxon>
        <taxon>Endopterygota</taxon>
        <taxon>Diptera</taxon>
        <taxon>Nematocera</taxon>
        <taxon>Culicoidea</taxon>
        <taxon>Culicidae</taxon>
        <taxon>Anophelinae</taxon>
        <taxon>Anopheles</taxon>
    </lineage>
</organism>
<dbReference type="EnsemblMetazoa" id="AALB016192-RA">
    <property type="protein sequence ID" value="AALB016192-PA"/>
    <property type="gene ID" value="AALB016192"/>
</dbReference>
<sequence length="609" mass="66270">MIDISMYGNHPSHTSGFQSSDLGAGGYPYFTAGHHHHHHYHQHQRQTASIGSTAGVSCGTSQAHQTQQLPANVVTHSGSTVPTSTSGNTSSTISNNNNAASSVSTANSSNSNSTAAACSHTPSTNVHQSTFTHTPHLYSPSAIEYGITTSSSPTTDMYFDSGDSQGAGIYYGTGQTVPPVPFQENRIISADNGLSYTNLDYAMYHQATGPECADGSVAYLSHHDTKLHLHRYGTVGFGGNAADDATDQQQRHPSTLPHHLPHNHLHHPNLHSHHHPHASSSPGIVASGSGGPGVAGTNSTSSWHQQQLYTDTMAQHASGHQHGNQCNASVSTPATMLESHVLMSANVNDDGDSNSEGVTSSLLQLQHHHHLHHNAHLHVQHAMHNPPQSHHAHQSQQQTQQHHHHQQQPQQQQQQQQQQNQQNAPTYKWMQVKRNVPKPQLSKPTTVQTPPEYHIPAHVLDPLRGVPNHPAVVAPSTVSPHQTSFLMSNNSTGRTNFTNKQLTELEKEFHFNKYLTRARRIEIANALHLNETQVKIWFQNRRMKQKKRIKEGLVPPEVQSQSPKHSSMLTVNESSTPNTTISASSAGAGSTITSSLNESSENSRESTTI</sequence>
<keyword evidence="5 6" id="KW-0539">Nucleus</keyword>
<dbReference type="Proteomes" id="UP000069272">
    <property type="component" value="Chromosome 2R"/>
</dbReference>